<keyword evidence="9" id="KW-1185">Reference proteome</keyword>
<evidence type="ECO:0000256" key="1">
    <source>
        <dbReference type="ARBA" id="ARBA00001974"/>
    </source>
</evidence>
<keyword evidence="3" id="KW-0285">Flavoprotein</keyword>
<keyword evidence="6" id="KW-0503">Monooxygenase</keyword>
<dbReference type="EMBL" id="CAJHNJ030000071">
    <property type="protein sequence ID" value="CAG9134035.1"/>
    <property type="molecule type" value="Genomic_DNA"/>
</dbReference>
<dbReference type="Pfam" id="PF01494">
    <property type="entry name" value="FAD_binding_3"/>
    <property type="match status" value="1"/>
</dbReference>
<proteinExistence type="inferred from homology"/>
<sequence>MRHAHIGADGANSAVRQAMGVQNLAWSYDQMGVVATLELSEETNNITAWQRFLPSGPVALLPLNPSMSSLVWSTSVEHAKQLLAMPEERFVDALNDALWKQYPRSTPVDAAMSWLGDTLRQLGASGGAARQLPPSVRRAQRRAAFPLAFGHSTRYVARGTALIGLLITVAYTGWNFISELPEEVVVVAGDTLRRLGASGGAARQLPPSVRRAQRRAAFPLAFGHSTRYVATGTALIGDAAHRVHPLAGQGVNLGFGDVKHLTEFLGDALYQGLDVAHHSWLEKYESVRQKHNIPTQLAIEAIHRLYSVDLPPFVLVRSLGLTLTNALKPVKTSFGLVENKVVHRFRAFSCIADVSKNNNPYKI</sequence>
<dbReference type="SUPFAM" id="SSF51905">
    <property type="entry name" value="FAD/NAD(P)-binding domain"/>
    <property type="match status" value="1"/>
</dbReference>
<evidence type="ECO:0000256" key="6">
    <source>
        <dbReference type="ARBA" id="ARBA00023033"/>
    </source>
</evidence>
<dbReference type="GO" id="GO:0071949">
    <property type="term" value="F:FAD binding"/>
    <property type="evidence" value="ECO:0007669"/>
    <property type="project" value="InterPro"/>
</dbReference>
<evidence type="ECO:0000259" key="7">
    <source>
        <dbReference type="Pfam" id="PF01494"/>
    </source>
</evidence>
<evidence type="ECO:0000256" key="3">
    <source>
        <dbReference type="ARBA" id="ARBA00022630"/>
    </source>
</evidence>
<dbReference type="InterPro" id="IPR036188">
    <property type="entry name" value="FAD/NAD-bd_sf"/>
</dbReference>
<reference evidence="8" key="1">
    <citation type="submission" date="2020-11" db="EMBL/GenBank/DDBJ databases">
        <authorList>
            <person name="Whiteford S."/>
        </authorList>
    </citation>
    <scope>NUCLEOTIDE SEQUENCE</scope>
</reference>
<dbReference type="FunFam" id="3.30.9.10:FF:000111">
    <property type="entry name" value="Ubiquinone biosynthesis monooxygenase COQ6, mitochondrial"/>
    <property type="match status" value="1"/>
</dbReference>
<gene>
    <name evidence="8" type="ORF">PLXY2_LOCUS12264</name>
</gene>
<keyword evidence="5" id="KW-0560">Oxidoreductase</keyword>
<dbReference type="GO" id="GO:0006744">
    <property type="term" value="P:ubiquinone biosynthetic process"/>
    <property type="evidence" value="ECO:0007669"/>
    <property type="project" value="UniProtKB-ARBA"/>
</dbReference>
<accession>A0A8S4FZH1</accession>
<evidence type="ECO:0000256" key="2">
    <source>
        <dbReference type="ARBA" id="ARBA00005349"/>
    </source>
</evidence>
<dbReference type="AlphaFoldDB" id="A0A8S4FZH1"/>
<feature type="domain" description="FAD-binding" evidence="7">
    <location>
        <begin position="218"/>
        <end position="290"/>
    </location>
</feature>
<dbReference type="PROSITE" id="PS01304">
    <property type="entry name" value="UBIH"/>
    <property type="match status" value="1"/>
</dbReference>
<dbReference type="GO" id="GO:0005739">
    <property type="term" value="C:mitochondrion"/>
    <property type="evidence" value="ECO:0007669"/>
    <property type="project" value="TreeGrafter"/>
</dbReference>
<name>A0A8S4FZH1_PLUXY</name>
<evidence type="ECO:0000256" key="4">
    <source>
        <dbReference type="ARBA" id="ARBA00022827"/>
    </source>
</evidence>
<dbReference type="InterPro" id="IPR051205">
    <property type="entry name" value="UbiH/COQ6_monooxygenase"/>
</dbReference>
<dbReference type="Gene3D" id="3.50.50.60">
    <property type="entry name" value="FAD/NAD(P)-binding domain"/>
    <property type="match status" value="1"/>
</dbReference>
<evidence type="ECO:0000256" key="5">
    <source>
        <dbReference type="ARBA" id="ARBA00023002"/>
    </source>
</evidence>
<dbReference type="FunFam" id="3.50.50.60:FF:000021">
    <property type="entry name" value="Ubiquinone biosynthesis monooxygenase COQ6"/>
    <property type="match status" value="1"/>
</dbReference>
<dbReference type="InterPro" id="IPR018168">
    <property type="entry name" value="Ubi_Hdrlase_CS"/>
</dbReference>
<dbReference type="Gene3D" id="3.30.9.10">
    <property type="entry name" value="D-Amino Acid Oxidase, subunit A, domain 2"/>
    <property type="match status" value="1"/>
</dbReference>
<dbReference type="PANTHER" id="PTHR43876">
    <property type="entry name" value="UBIQUINONE BIOSYNTHESIS MONOOXYGENASE COQ6, MITOCHONDRIAL"/>
    <property type="match status" value="1"/>
</dbReference>
<evidence type="ECO:0000313" key="8">
    <source>
        <dbReference type="EMBL" id="CAG9134035.1"/>
    </source>
</evidence>
<dbReference type="PANTHER" id="PTHR43876:SF7">
    <property type="entry name" value="UBIQUINONE BIOSYNTHESIS MONOOXYGENASE COQ6, MITOCHONDRIAL"/>
    <property type="match status" value="1"/>
</dbReference>
<dbReference type="GO" id="GO:0004497">
    <property type="term" value="F:monooxygenase activity"/>
    <property type="evidence" value="ECO:0007669"/>
    <property type="project" value="UniProtKB-KW"/>
</dbReference>
<dbReference type="Proteomes" id="UP000653454">
    <property type="component" value="Unassembled WGS sequence"/>
</dbReference>
<keyword evidence="4" id="KW-0274">FAD</keyword>
<comment type="cofactor">
    <cofactor evidence="1">
        <name>FAD</name>
        <dbReference type="ChEBI" id="CHEBI:57692"/>
    </cofactor>
</comment>
<protein>
    <submittedName>
        <fullName evidence="8">(diamondback moth) hypothetical protein</fullName>
    </submittedName>
</protein>
<comment type="caution">
    <text evidence="8">The sequence shown here is derived from an EMBL/GenBank/DDBJ whole genome shotgun (WGS) entry which is preliminary data.</text>
</comment>
<comment type="similarity">
    <text evidence="2">Belongs to the UbiH/COQ6 family.</text>
</comment>
<evidence type="ECO:0000313" key="9">
    <source>
        <dbReference type="Proteomes" id="UP000653454"/>
    </source>
</evidence>
<dbReference type="InterPro" id="IPR002938">
    <property type="entry name" value="FAD-bd"/>
</dbReference>
<organism evidence="8 9">
    <name type="scientific">Plutella xylostella</name>
    <name type="common">Diamondback moth</name>
    <name type="synonym">Plutella maculipennis</name>
    <dbReference type="NCBI Taxonomy" id="51655"/>
    <lineage>
        <taxon>Eukaryota</taxon>
        <taxon>Metazoa</taxon>
        <taxon>Ecdysozoa</taxon>
        <taxon>Arthropoda</taxon>
        <taxon>Hexapoda</taxon>
        <taxon>Insecta</taxon>
        <taxon>Pterygota</taxon>
        <taxon>Neoptera</taxon>
        <taxon>Endopterygota</taxon>
        <taxon>Lepidoptera</taxon>
        <taxon>Glossata</taxon>
        <taxon>Ditrysia</taxon>
        <taxon>Yponomeutoidea</taxon>
        <taxon>Plutellidae</taxon>
        <taxon>Plutella</taxon>
    </lineage>
</organism>